<feature type="active site" description="Glycyl thioester intermediate" evidence="6">
    <location>
        <position position="1585"/>
    </location>
</feature>
<dbReference type="InterPro" id="IPR011989">
    <property type="entry name" value="ARM-like"/>
</dbReference>
<dbReference type="PROSITE" id="PS50237">
    <property type="entry name" value="HECT"/>
    <property type="match status" value="1"/>
</dbReference>
<keyword evidence="5 6" id="KW-0833">Ubl conjugation pathway</keyword>
<dbReference type="InterPro" id="IPR000569">
    <property type="entry name" value="HECT_dom"/>
</dbReference>
<dbReference type="InterPro" id="IPR035983">
    <property type="entry name" value="Hect_E3_ubiquitin_ligase"/>
</dbReference>
<evidence type="ECO:0000256" key="2">
    <source>
        <dbReference type="ARBA" id="ARBA00006331"/>
    </source>
</evidence>
<dbReference type="GO" id="GO:0000209">
    <property type="term" value="P:protein polyubiquitination"/>
    <property type="evidence" value="ECO:0007669"/>
    <property type="project" value="TreeGrafter"/>
</dbReference>
<reference evidence="9" key="1">
    <citation type="submission" date="2023-05" db="EMBL/GenBank/DDBJ databases">
        <title>Nepenthes gracilis genome sequencing.</title>
        <authorList>
            <person name="Fukushima K."/>
        </authorList>
    </citation>
    <scope>NUCLEOTIDE SEQUENCE</scope>
    <source>
        <strain evidence="9">SING2019-196</strain>
    </source>
</reference>
<feature type="domain" description="HECT" evidence="8">
    <location>
        <begin position="1233"/>
        <end position="1618"/>
    </location>
</feature>
<dbReference type="PANTHER" id="PTHR45670:SF10">
    <property type="entry name" value="E3 UBIQUITIN-PROTEIN LIGASE UPL4"/>
    <property type="match status" value="1"/>
</dbReference>
<feature type="compositionally biased region" description="Low complexity" evidence="7">
    <location>
        <begin position="54"/>
        <end position="92"/>
    </location>
</feature>
<dbReference type="InterPro" id="IPR016024">
    <property type="entry name" value="ARM-type_fold"/>
</dbReference>
<sequence>MVFDSVWRSSNSTQGVNAYRIMDKRTENRGQKRSETGDELPADKRACNSLEIRSSSSISSPQTRVNSTSSTVENNESADMETSSSSALASGRSEGDGERGSPCGSCDSDDVNEGDHRHDSLREFQQRRSYGDQGKFKRVLSCFNDEVECSGQIAALTELCELLSFCTENSISSMLSDQLAPILVKFVKQETNSDVVLLALRAITYLCDVFPRSSGSLVRHQAVPALCERLTVIEYLDVAEQCLQALEKISREQPIACMQSGSIMAVLGYIDFFSTSAQRTALSTVVNICKKLPSECPAPFMEAVPRLCNLLQYEDAQLVENVAACLIKIVDRVKHSPDILNELCTLGLVHQATHLIDLNNRTTVSQRIHTGLIGLLAKLAYGSADAVRMLFELNIGRILRAILSSYDPLHGMPSLAVDKNCNQVHEILKLLSELLPHVFRDKEDQLLSSKERILVDQPDVFLKFGLDILPVLIQLVNSGANLYVCYGCLCIINKLVYFCKPDTLLDLIKNINISSFLIGVFTRKDHHILIQSLQITETLLQKLSAMLMGPFVKEGILFAIDALRMPEKCSQFRFSVISGIRPSFDLSQKFSEGEVLSCLCYAYDVAQPVSSSESRTCKLDKDCVHTIANRICTAYFTAELHSSESIMTNILQNLRDISSRLMNLIKISRSNDSCAQHDEEFSTILQQVMVQLSGAEPISTFELIESGIIKAMVNYLLDDLYLEEKVDIPDTSTHFCGFYKRFEVFARISCFSFNLISDDLPLSLLVRKLQGALSTVESFPVLAGNVAKLRRSYATVPNGRCMMYPCLRVRFLRGKEETGLGDYSADIVTVDPFSSVEAIERYMWPKVKGKRPEGGKSSAQTHGQEEVIPLQVPSNAISIQGSSPHLMEADSLGSDLPEMQEDKDYISHSALTDKANIRQRTIDETNSSDEAHVSFASSDADAKMRNEFRQNATCSNSPSSSEEGVKTHYSGVTCGTEDGLPKLAFYFEGLQLDFSSTLYQEILRRRMKCQNGLYNGEKLWSEIYTITYKRASETDIGIRKEQSRLFENMASDKIRLYHQYFPFFPGIFVGELVTDLEMSNPTRDILSLLKCLEVMNRFAYHLMSYEKVNAFAEGKIDNLDSLKVVVPTLPQNEFVNRKLTEKLEQQMCDPLAVSVGALPLWCTQLMSTCPVLFSFETRCKYFQLAAFDRSQVQSQPSSDDDSGVQFDRRPINGDLSRKKFLVCRERILDSATQMMDLHACRKVVLEVEYSEEVGTGLGPTLEFYTLVSHEFQKAGLGMWRVDSTAPTCSSSMLPSYSGIVESSLGLFPCPWSPTSSTSNGIEISEVLKKFVLLGQIIAKAFQDGRVLDIPFSKAFYKLILGKELNLYDIQSFDPALGKTLLEFQAVIERQKFRKLACGQNAAFEVELDLGFRNTRIEDLCLDFSLPGYPDFVLASGVDHAVVTIDNLEEYVSLVVEATLYGGISRQVEAFKSGFNQVFPINHLHIFTEEELELLLCGECDPWVPNELLDHIKFDHGYTACSPPIINLLEIMQEFDYEQQRAFLQFATGAPRLPPGGLAALSPKLTIVRKHCSNSIDADLPSVMTCANYLKLPPYSSKEKMKEKLLHAITEGQGSFHLS</sequence>
<dbReference type="SMART" id="SM00119">
    <property type="entry name" value="HECTc"/>
    <property type="match status" value="1"/>
</dbReference>
<comment type="similarity">
    <text evidence="2">Belongs to the UPL family. K-HECT subfamily.</text>
</comment>
<protein>
    <recommendedName>
        <fullName evidence="3">HECT-type E3 ubiquitin transferase</fullName>
        <ecNumber evidence="3">2.3.2.26</ecNumber>
    </recommendedName>
</protein>
<dbReference type="Proteomes" id="UP001279734">
    <property type="component" value="Unassembled WGS sequence"/>
</dbReference>
<dbReference type="PANTHER" id="PTHR45670">
    <property type="entry name" value="E3 UBIQUITIN-PROTEIN LIGASE TRIP12"/>
    <property type="match status" value="1"/>
</dbReference>
<evidence type="ECO:0000313" key="10">
    <source>
        <dbReference type="Proteomes" id="UP001279734"/>
    </source>
</evidence>
<evidence type="ECO:0000256" key="7">
    <source>
        <dbReference type="SAM" id="MobiDB-lite"/>
    </source>
</evidence>
<dbReference type="InterPro" id="IPR057948">
    <property type="entry name" value="TPR_TRIP12_N"/>
</dbReference>
<feature type="compositionally biased region" description="Basic and acidic residues" evidence="7">
    <location>
        <begin position="113"/>
        <end position="126"/>
    </location>
</feature>
<accession>A0AAD3SG70</accession>
<dbReference type="Pfam" id="PF00632">
    <property type="entry name" value="HECT"/>
    <property type="match status" value="1"/>
</dbReference>
<comment type="caution">
    <text evidence="9">The sequence shown here is derived from an EMBL/GenBank/DDBJ whole genome shotgun (WGS) entry which is preliminary data.</text>
</comment>
<keyword evidence="10" id="KW-1185">Reference proteome</keyword>
<evidence type="ECO:0000256" key="1">
    <source>
        <dbReference type="ARBA" id="ARBA00000885"/>
    </source>
</evidence>
<name>A0AAD3SG70_NEPGR</name>
<dbReference type="GO" id="GO:0061630">
    <property type="term" value="F:ubiquitin protein ligase activity"/>
    <property type="evidence" value="ECO:0007669"/>
    <property type="project" value="UniProtKB-EC"/>
</dbReference>
<dbReference type="EMBL" id="BSYO01000009">
    <property type="protein sequence ID" value="GMH10099.1"/>
    <property type="molecule type" value="Genomic_DNA"/>
</dbReference>
<evidence type="ECO:0000256" key="3">
    <source>
        <dbReference type="ARBA" id="ARBA00012485"/>
    </source>
</evidence>
<dbReference type="InterPro" id="IPR045322">
    <property type="entry name" value="HECTD1/TRIP12-like"/>
</dbReference>
<dbReference type="GO" id="GO:0043161">
    <property type="term" value="P:proteasome-mediated ubiquitin-dependent protein catabolic process"/>
    <property type="evidence" value="ECO:0007669"/>
    <property type="project" value="TreeGrafter"/>
</dbReference>
<evidence type="ECO:0000256" key="5">
    <source>
        <dbReference type="ARBA" id="ARBA00022786"/>
    </source>
</evidence>
<dbReference type="SUPFAM" id="SSF56204">
    <property type="entry name" value="Hect, E3 ligase catalytic domain"/>
    <property type="match status" value="1"/>
</dbReference>
<dbReference type="CDD" id="cd00078">
    <property type="entry name" value="HECTc"/>
    <property type="match status" value="1"/>
</dbReference>
<feature type="region of interest" description="Disordered" evidence="7">
    <location>
        <begin position="18"/>
        <end position="126"/>
    </location>
</feature>
<dbReference type="EC" id="2.3.2.26" evidence="3"/>
<evidence type="ECO:0000256" key="6">
    <source>
        <dbReference type="PROSITE-ProRule" id="PRU00104"/>
    </source>
</evidence>
<organism evidence="9 10">
    <name type="scientific">Nepenthes gracilis</name>
    <name type="common">Slender pitcher plant</name>
    <dbReference type="NCBI Taxonomy" id="150966"/>
    <lineage>
        <taxon>Eukaryota</taxon>
        <taxon>Viridiplantae</taxon>
        <taxon>Streptophyta</taxon>
        <taxon>Embryophyta</taxon>
        <taxon>Tracheophyta</taxon>
        <taxon>Spermatophyta</taxon>
        <taxon>Magnoliopsida</taxon>
        <taxon>eudicotyledons</taxon>
        <taxon>Gunneridae</taxon>
        <taxon>Pentapetalae</taxon>
        <taxon>Caryophyllales</taxon>
        <taxon>Nepenthaceae</taxon>
        <taxon>Nepenthes</taxon>
    </lineage>
</organism>
<evidence type="ECO:0000313" key="9">
    <source>
        <dbReference type="EMBL" id="GMH10099.1"/>
    </source>
</evidence>
<evidence type="ECO:0000256" key="4">
    <source>
        <dbReference type="ARBA" id="ARBA00022679"/>
    </source>
</evidence>
<comment type="catalytic activity">
    <reaction evidence="1">
        <text>S-ubiquitinyl-[E2 ubiquitin-conjugating enzyme]-L-cysteine + [acceptor protein]-L-lysine = [E2 ubiquitin-conjugating enzyme]-L-cysteine + N(6)-ubiquitinyl-[acceptor protein]-L-lysine.</text>
        <dbReference type="EC" id="2.3.2.26"/>
    </reaction>
</comment>
<keyword evidence="4" id="KW-0808">Transferase</keyword>
<evidence type="ECO:0000259" key="8">
    <source>
        <dbReference type="PROSITE" id="PS50237"/>
    </source>
</evidence>
<dbReference type="Pfam" id="PF25579">
    <property type="entry name" value="TPR_TRIP12_N"/>
    <property type="match status" value="1"/>
</dbReference>
<dbReference type="Gene3D" id="3.90.1750.10">
    <property type="entry name" value="Hect, E3 ligase catalytic domains"/>
    <property type="match status" value="1"/>
</dbReference>
<dbReference type="SUPFAM" id="SSF48371">
    <property type="entry name" value="ARM repeat"/>
    <property type="match status" value="1"/>
</dbReference>
<dbReference type="FunFam" id="3.30.2410.10:FF:000007">
    <property type="entry name" value="Putative E3 ubiquitin-protein ligase HECTD1"/>
    <property type="match status" value="1"/>
</dbReference>
<proteinExistence type="inferred from homology"/>
<gene>
    <name evidence="9" type="ORF">Nepgr_011940</name>
</gene>
<dbReference type="Gene3D" id="3.30.2410.10">
    <property type="entry name" value="Hect, E3 ligase catalytic domain"/>
    <property type="match status" value="1"/>
</dbReference>
<dbReference type="Gene3D" id="1.25.10.10">
    <property type="entry name" value="Leucine-rich Repeat Variant"/>
    <property type="match status" value="1"/>
</dbReference>
<feature type="compositionally biased region" description="Basic and acidic residues" evidence="7">
    <location>
        <begin position="21"/>
        <end position="46"/>
    </location>
</feature>